<dbReference type="Gene3D" id="1.20.1260.80">
    <property type="match status" value="1"/>
</dbReference>
<name>A0AAV7W4S6_PLEWA</name>
<sequence length="243" mass="27133">MERGSRQRTQSTLTTTGPRWVTEKVVTDRKTLIAAKRVTIVQIRSWPSDRWYQSCGGTLDRSGVTASIISYNLASNFAGDGGLTAMGKHDKTQPKLHFERCKTISQAEEGTESGSERIPEVPTHEDQNLQNILTDMQQSLTQIDGKIDSLSYRMDRMSERLDKQTEQLDQAERRVSAVEDGQTALAAGQLKVNTELGIYGPNYDDPQFYRDLAAQAMKWGDLPQLWCGDFNCTLSPALDRLGG</sequence>
<organism evidence="3 4">
    <name type="scientific">Pleurodeles waltl</name>
    <name type="common">Iberian ribbed newt</name>
    <dbReference type="NCBI Taxonomy" id="8319"/>
    <lineage>
        <taxon>Eukaryota</taxon>
        <taxon>Metazoa</taxon>
        <taxon>Chordata</taxon>
        <taxon>Craniata</taxon>
        <taxon>Vertebrata</taxon>
        <taxon>Euteleostomi</taxon>
        <taxon>Amphibia</taxon>
        <taxon>Batrachia</taxon>
        <taxon>Caudata</taxon>
        <taxon>Salamandroidea</taxon>
        <taxon>Salamandridae</taxon>
        <taxon>Pleurodelinae</taxon>
        <taxon>Pleurodeles</taxon>
    </lineage>
</organism>
<evidence type="ECO:0000256" key="2">
    <source>
        <dbReference type="SAM" id="MobiDB-lite"/>
    </source>
</evidence>
<feature type="compositionally biased region" description="Basic and acidic residues" evidence="2">
    <location>
        <begin position="114"/>
        <end position="124"/>
    </location>
</feature>
<gene>
    <name evidence="3" type="ORF">NDU88_004364</name>
</gene>
<evidence type="ECO:0000313" key="4">
    <source>
        <dbReference type="Proteomes" id="UP001066276"/>
    </source>
</evidence>
<dbReference type="EMBL" id="JANPWB010000002">
    <property type="protein sequence ID" value="KAJ1208985.1"/>
    <property type="molecule type" value="Genomic_DNA"/>
</dbReference>
<dbReference type="AlphaFoldDB" id="A0AAV7W4S6"/>
<evidence type="ECO:0000256" key="1">
    <source>
        <dbReference type="SAM" id="Coils"/>
    </source>
</evidence>
<dbReference type="Proteomes" id="UP001066276">
    <property type="component" value="Chromosome 1_2"/>
</dbReference>
<protein>
    <submittedName>
        <fullName evidence="3">Uncharacterized protein</fullName>
    </submittedName>
</protein>
<proteinExistence type="predicted"/>
<keyword evidence="1" id="KW-0175">Coiled coil</keyword>
<evidence type="ECO:0000313" key="3">
    <source>
        <dbReference type="EMBL" id="KAJ1208985.1"/>
    </source>
</evidence>
<feature type="region of interest" description="Disordered" evidence="2">
    <location>
        <begin position="105"/>
        <end position="124"/>
    </location>
</feature>
<accession>A0AAV7W4S6</accession>
<feature type="coiled-coil region" evidence="1">
    <location>
        <begin position="147"/>
        <end position="181"/>
    </location>
</feature>
<reference evidence="3" key="1">
    <citation type="journal article" date="2022" name="bioRxiv">
        <title>Sequencing and chromosome-scale assembly of the giantPleurodeles waltlgenome.</title>
        <authorList>
            <person name="Brown T."/>
            <person name="Elewa A."/>
            <person name="Iarovenko S."/>
            <person name="Subramanian E."/>
            <person name="Araus A.J."/>
            <person name="Petzold A."/>
            <person name="Susuki M."/>
            <person name="Suzuki K.-i.T."/>
            <person name="Hayashi T."/>
            <person name="Toyoda A."/>
            <person name="Oliveira C."/>
            <person name="Osipova E."/>
            <person name="Leigh N.D."/>
            <person name="Simon A."/>
            <person name="Yun M.H."/>
        </authorList>
    </citation>
    <scope>NUCLEOTIDE SEQUENCE</scope>
    <source>
        <strain evidence="3">20211129_DDA</strain>
        <tissue evidence="3">Liver</tissue>
    </source>
</reference>
<comment type="caution">
    <text evidence="3">The sequence shown here is derived from an EMBL/GenBank/DDBJ whole genome shotgun (WGS) entry which is preliminary data.</text>
</comment>
<keyword evidence="4" id="KW-1185">Reference proteome</keyword>